<comment type="caution">
    <text evidence="1">The sequence shown here is derived from an EMBL/GenBank/DDBJ whole genome shotgun (WGS) entry which is preliminary data.</text>
</comment>
<sequence length="64" mass="7421">MNTLIKIGANPYKATRKDTTAPILAEKKGKFSLKAKLEKKNLLNSMKPFMKIFVSENLIKLWYY</sequence>
<accession>X0ZMB8</accession>
<organism evidence="1">
    <name type="scientific">marine sediment metagenome</name>
    <dbReference type="NCBI Taxonomy" id="412755"/>
    <lineage>
        <taxon>unclassified sequences</taxon>
        <taxon>metagenomes</taxon>
        <taxon>ecological metagenomes</taxon>
    </lineage>
</organism>
<reference evidence="1" key="1">
    <citation type="journal article" date="2014" name="Front. Microbiol.">
        <title>High frequency of phylogenetically diverse reductive dehalogenase-homologous genes in deep subseafloor sedimentary metagenomes.</title>
        <authorList>
            <person name="Kawai M."/>
            <person name="Futagami T."/>
            <person name="Toyoda A."/>
            <person name="Takaki Y."/>
            <person name="Nishi S."/>
            <person name="Hori S."/>
            <person name="Arai W."/>
            <person name="Tsubouchi T."/>
            <person name="Morono Y."/>
            <person name="Uchiyama I."/>
            <person name="Ito T."/>
            <person name="Fujiyama A."/>
            <person name="Inagaki F."/>
            <person name="Takami H."/>
        </authorList>
    </citation>
    <scope>NUCLEOTIDE SEQUENCE</scope>
    <source>
        <strain evidence="1">Expedition CK06-06</strain>
    </source>
</reference>
<proteinExistence type="predicted"/>
<dbReference type="EMBL" id="BART01006864">
    <property type="protein sequence ID" value="GAG70880.1"/>
    <property type="molecule type" value="Genomic_DNA"/>
</dbReference>
<protein>
    <submittedName>
        <fullName evidence="1">Uncharacterized protein</fullName>
    </submittedName>
</protein>
<name>X0ZMB8_9ZZZZ</name>
<gene>
    <name evidence="1" type="ORF">S01H4_15663</name>
</gene>
<dbReference type="AlphaFoldDB" id="X0ZMB8"/>
<evidence type="ECO:0000313" key="1">
    <source>
        <dbReference type="EMBL" id="GAG70880.1"/>
    </source>
</evidence>